<feature type="compositionally biased region" description="Polar residues" evidence="2">
    <location>
        <begin position="267"/>
        <end position="277"/>
    </location>
</feature>
<feature type="compositionally biased region" description="Polar residues" evidence="2">
    <location>
        <begin position="382"/>
        <end position="392"/>
    </location>
</feature>
<evidence type="ECO:0000313" key="3">
    <source>
        <dbReference type="EMBL" id="KAF5389268.1"/>
    </source>
</evidence>
<feature type="compositionally biased region" description="Polar residues" evidence="2">
    <location>
        <begin position="457"/>
        <end position="479"/>
    </location>
</feature>
<feature type="region of interest" description="Disordered" evidence="2">
    <location>
        <begin position="1"/>
        <end position="65"/>
    </location>
</feature>
<evidence type="ECO:0000256" key="2">
    <source>
        <dbReference type="SAM" id="MobiDB-lite"/>
    </source>
</evidence>
<feature type="compositionally biased region" description="Low complexity" evidence="2">
    <location>
        <begin position="581"/>
        <end position="609"/>
    </location>
</feature>
<evidence type="ECO:0000256" key="1">
    <source>
        <dbReference type="SAM" id="Coils"/>
    </source>
</evidence>
<feature type="compositionally biased region" description="Polar residues" evidence="2">
    <location>
        <begin position="500"/>
        <end position="515"/>
    </location>
</feature>
<dbReference type="OrthoDB" id="3008370at2759"/>
<protein>
    <submittedName>
        <fullName evidence="3">Uncharacterized protein</fullName>
    </submittedName>
</protein>
<feature type="region of interest" description="Disordered" evidence="2">
    <location>
        <begin position="215"/>
        <end position="279"/>
    </location>
</feature>
<feature type="region of interest" description="Disordered" evidence="2">
    <location>
        <begin position="358"/>
        <end position="396"/>
    </location>
</feature>
<comment type="caution">
    <text evidence="3">The sequence shown here is derived from an EMBL/GenBank/DDBJ whole genome shotgun (WGS) entry which is preliminary data.</text>
</comment>
<accession>A0A8H5HTN8</accession>
<feature type="compositionally biased region" description="Low complexity" evidence="2">
    <location>
        <begin position="739"/>
        <end position="754"/>
    </location>
</feature>
<feature type="compositionally biased region" description="Pro residues" evidence="2">
    <location>
        <begin position="705"/>
        <end position="716"/>
    </location>
</feature>
<keyword evidence="1" id="KW-0175">Coiled coil</keyword>
<dbReference type="EMBL" id="JAACJN010000023">
    <property type="protein sequence ID" value="KAF5389268.1"/>
    <property type="molecule type" value="Genomic_DNA"/>
</dbReference>
<feature type="compositionally biased region" description="Polar residues" evidence="2">
    <location>
        <begin position="770"/>
        <end position="782"/>
    </location>
</feature>
<gene>
    <name evidence="3" type="ORF">D9757_003530</name>
</gene>
<name>A0A8H5HTN8_9AGAR</name>
<keyword evidence="4" id="KW-1185">Reference proteome</keyword>
<organism evidence="3 4">
    <name type="scientific">Collybiopsis confluens</name>
    <dbReference type="NCBI Taxonomy" id="2823264"/>
    <lineage>
        <taxon>Eukaryota</taxon>
        <taxon>Fungi</taxon>
        <taxon>Dikarya</taxon>
        <taxon>Basidiomycota</taxon>
        <taxon>Agaricomycotina</taxon>
        <taxon>Agaricomycetes</taxon>
        <taxon>Agaricomycetidae</taxon>
        <taxon>Agaricales</taxon>
        <taxon>Marasmiineae</taxon>
        <taxon>Omphalotaceae</taxon>
        <taxon>Collybiopsis</taxon>
    </lineage>
</organism>
<reference evidence="3 4" key="1">
    <citation type="journal article" date="2020" name="ISME J.">
        <title>Uncovering the hidden diversity of litter-decomposition mechanisms in mushroom-forming fungi.</title>
        <authorList>
            <person name="Floudas D."/>
            <person name="Bentzer J."/>
            <person name="Ahren D."/>
            <person name="Johansson T."/>
            <person name="Persson P."/>
            <person name="Tunlid A."/>
        </authorList>
    </citation>
    <scope>NUCLEOTIDE SEQUENCE [LARGE SCALE GENOMIC DNA]</scope>
    <source>
        <strain evidence="3 4">CBS 406.79</strain>
    </source>
</reference>
<feature type="coiled-coil region" evidence="1">
    <location>
        <begin position="78"/>
        <end position="182"/>
    </location>
</feature>
<sequence length="845" mass="91422">MNNIDDHLPADVEQKAIPIPPRSSMSSRSVSRRTSTDTRSSKVSSSHSSSSTRTRERSKTSSSSRELALLLAVEKGKSEALKLSLDEAHKELTAMRRRIEEAETNLVEVTSAFMKANKERLSALQNAALAHEERELYRVQLLSAQTDIDKAKDVVKNIDKKRVKAERDAAAYKRSARELREERLILAAREDGRRLGFREGVLRARAEVGFLDIDEDGYVTPPTRSRPESLNEEGASFYTGEDENEDELDSDSEPLPHPMPSELPSIRNASPQLQSNPAPLPRDEPILPPIITNGPIQPTTIHNFPASPRHPPVSIPPDGMIPVDGEFGIMLPPPHELSPMPPIIEALPAFSQRNVEEEPRIVPPPGQHRASMYASEYYRGSSPDSESTSMSQFDMLAEPQSLMANISPMSAIEEVASGYTSPNPPSMHGGDLHRSSSMHSTSSNHGQTPRAQPENLPETNYYSSQKIGRKQSMTSVSSSKRAKSPPSTNIPPAHRPYSPPQISNIYTNPRYQTANDVKEYTRSTASEAGRRSQTPSQRSTAPYAQTESGQFVPRPSQTSSQRSTASYAHTEPAHFIPPEPSSSSSTRKPSRKSSVTSAASSSRTAGTKKVISPPAVPTTPRGELYTTLAPPEAQIEAVSPRTESSDDNINVSILSPTPPGSARNGNEEGIRNPLNEFLSPRDAERPMPMPGTPSPRLHPINLPQDPSPLPTAPFGPPNIGTPIALSGNGGIFVASGFTPKPSSGPQLSSSSPGPTMASLDPKFNDPGEYSYSSFGIPSSNQRPVIPDPTLLGAPDSDSDSSDRVSSGLNSDANTLTTPPNMTRGLPPQRGRGAKGNATGKKKRQR</sequence>
<feature type="compositionally biased region" description="Basic and acidic residues" evidence="2">
    <location>
        <begin position="1"/>
        <end position="14"/>
    </location>
</feature>
<feature type="compositionally biased region" description="Polar residues" evidence="2">
    <location>
        <begin position="522"/>
        <end position="567"/>
    </location>
</feature>
<proteinExistence type="predicted"/>
<feature type="compositionally biased region" description="Low complexity" evidence="2">
    <location>
        <begin position="22"/>
        <end position="33"/>
    </location>
</feature>
<feature type="compositionally biased region" description="Acidic residues" evidence="2">
    <location>
        <begin position="240"/>
        <end position="252"/>
    </location>
</feature>
<feature type="compositionally biased region" description="Low complexity" evidence="2">
    <location>
        <begin position="41"/>
        <end position="52"/>
    </location>
</feature>
<dbReference type="AlphaFoldDB" id="A0A8H5HTN8"/>
<evidence type="ECO:0000313" key="4">
    <source>
        <dbReference type="Proteomes" id="UP000518752"/>
    </source>
</evidence>
<feature type="region of interest" description="Disordered" evidence="2">
    <location>
        <begin position="414"/>
        <end position="845"/>
    </location>
</feature>
<dbReference type="Proteomes" id="UP000518752">
    <property type="component" value="Unassembled WGS sequence"/>
</dbReference>